<dbReference type="GO" id="GO:0000981">
    <property type="term" value="F:DNA-binding transcription factor activity, RNA polymerase II-specific"/>
    <property type="evidence" value="ECO:0007669"/>
    <property type="project" value="InterPro"/>
</dbReference>
<dbReference type="Pfam" id="PF00172">
    <property type="entry name" value="Zn_clus"/>
    <property type="match status" value="1"/>
</dbReference>
<dbReference type="Proteomes" id="UP000813444">
    <property type="component" value="Unassembled WGS sequence"/>
</dbReference>
<evidence type="ECO:0000256" key="3">
    <source>
        <dbReference type="ARBA" id="ARBA00023015"/>
    </source>
</evidence>
<feature type="domain" description="C2H2-type" evidence="8">
    <location>
        <begin position="10"/>
        <end position="38"/>
    </location>
</feature>
<dbReference type="OrthoDB" id="2441642at2759"/>
<keyword evidence="5" id="KW-0539">Nucleus</keyword>
<evidence type="ECO:0000259" key="8">
    <source>
        <dbReference type="PROSITE" id="PS50157"/>
    </source>
</evidence>
<evidence type="ECO:0008006" key="11">
    <source>
        <dbReference type="Google" id="ProtNLM"/>
    </source>
</evidence>
<protein>
    <recommendedName>
        <fullName evidence="11">Zn(2)-C6 fungal-type domain-containing protein</fullName>
    </recommendedName>
</protein>
<sequence>MARVVTTQRLVCKACGAKFGYQSSLVRHQRKTCNQSTPLTLRRKSCVECVHKKRRCSLQRPSCERCRRNGTLCSYEGAAPEPDAPPPVPPIHMPESAAFGDPSPLMGYGEHPAILSAVFDNALCYSVDDLDSLTASPDVLSQDLITIPHSVLRQPQHPPQPFVIANSGGLALHSMELILRVLRTYPGMLVDGFGHPPIFHHSQLDARPLPLPLSHCITLTKMWKGQSEGSGKLVHNAVVSEVDSLIRDFPSFDAATQTAALQAMAIYAIIILSPSKGWISGAYVDLSIFLRLRSLVQQVVAKDLFLEERAEQQLSWAAWIDITSKRRAILTLYLLEFACALYQGVSSYDCVDLSPMPAPAAKVLWQATTEDQWNRLYRKWLERWAGQPYMQAEFFRVKPGIAMNARAERWFAEADEFGFIMVGIVNATNTNLEPDYEWN</sequence>
<evidence type="ECO:0000256" key="1">
    <source>
        <dbReference type="ARBA" id="ARBA00022723"/>
    </source>
</evidence>
<evidence type="ECO:0000256" key="4">
    <source>
        <dbReference type="ARBA" id="ARBA00023163"/>
    </source>
</evidence>
<dbReference type="PANTHER" id="PTHR47660">
    <property type="entry name" value="TRANSCRIPTION FACTOR WITH C2H2 AND ZN(2)-CYS(6) DNA BINDING DOMAIN (EUROFUNG)-RELATED-RELATED"/>
    <property type="match status" value="1"/>
</dbReference>
<dbReference type="InterPro" id="IPR036864">
    <property type="entry name" value="Zn2-C6_fun-type_DNA-bd_sf"/>
</dbReference>
<dbReference type="InterPro" id="IPR013087">
    <property type="entry name" value="Znf_C2H2_type"/>
</dbReference>
<keyword evidence="1" id="KW-0479">Metal-binding</keyword>
<dbReference type="AlphaFoldDB" id="A0A8K0WP06"/>
<dbReference type="PROSITE" id="PS50048">
    <property type="entry name" value="ZN2_CY6_FUNGAL_2"/>
    <property type="match status" value="1"/>
</dbReference>
<organism evidence="9 10">
    <name type="scientific">Stachybotrys elegans</name>
    <dbReference type="NCBI Taxonomy" id="80388"/>
    <lineage>
        <taxon>Eukaryota</taxon>
        <taxon>Fungi</taxon>
        <taxon>Dikarya</taxon>
        <taxon>Ascomycota</taxon>
        <taxon>Pezizomycotina</taxon>
        <taxon>Sordariomycetes</taxon>
        <taxon>Hypocreomycetidae</taxon>
        <taxon>Hypocreales</taxon>
        <taxon>Stachybotryaceae</taxon>
        <taxon>Stachybotrys</taxon>
    </lineage>
</organism>
<dbReference type="PANTHER" id="PTHR47660:SF3">
    <property type="entry name" value="FINGER DOMAIN PROTEIN, PUTATIVE (AFU_ORTHOLOGUE AFUA_4G03310)-RELATED"/>
    <property type="match status" value="1"/>
</dbReference>
<evidence type="ECO:0000256" key="2">
    <source>
        <dbReference type="ARBA" id="ARBA00022833"/>
    </source>
</evidence>
<keyword evidence="2" id="KW-0862">Zinc</keyword>
<comment type="caution">
    <text evidence="9">The sequence shown here is derived from an EMBL/GenBank/DDBJ whole genome shotgun (WGS) entry which is preliminary data.</text>
</comment>
<dbReference type="GO" id="GO:0008270">
    <property type="term" value="F:zinc ion binding"/>
    <property type="evidence" value="ECO:0007669"/>
    <property type="project" value="UniProtKB-KW"/>
</dbReference>
<dbReference type="InterPro" id="IPR001138">
    <property type="entry name" value="Zn2Cys6_DnaBD"/>
</dbReference>
<keyword evidence="10" id="KW-1185">Reference proteome</keyword>
<keyword evidence="6" id="KW-0863">Zinc-finger</keyword>
<evidence type="ECO:0000313" key="10">
    <source>
        <dbReference type="Proteomes" id="UP000813444"/>
    </source>
</evidence>
<name>A0A8K0WP06_9HYPO</name>
<gene>
    <name evidence="9" type="ORF">B0I35DRAFT_275267</name>
</gene>
<dbReference type="PROSITE" id="PS50157">
    <property type="entry name" value="ZINC_FINGER_C2H2_2"/>
    <property type="match status" value="1"/>
</dbReference>
<dbReference type="SUPFAM" id="SSF57701">
    <property type="entry name" value="Zn2/Cys6 DNA-binding domain"/>
    <property type="match status" value="1"/>
</dbReference>
<proteinExistence type="predicted"/>
<dbReference type="CDD" id="cd00067">
    <property type="entry name" value="GAL4"/>
    <property type="match status" value="1"/>
</dbReference>
<evidence type="ECO:0000313" key="9">
    <source>
        <dbReference type="EMBL" id="KAH7313545.1"/>
    </source>
</evidence>
<evidence type="ECO:0000256" key="6">
    <source>
        <dbReference type="PROSITE-ProRule" id="PRU00042"/>
    </source>
</evidence>
<dbReference type="Gene3D" id="4.10.240.10">
    <property type="entry name" value="Zn(2)-C6 fungal-type DNA-binding domain"/>
    <property type="match status" value="1"/>
</dbReference>
<dbReference type="EMBL" id="JAGPNK010000009">
    <property type="protein sequence ID" value="KAH7313545.1"/>
    <property type="molecule type" value="Genomic_DNA"/>
</dbReference>
<keyword evidence="3" id="KW-0805">Transcription regulation</keyword>
<feature type="domain" description="Zn(2)-C6 fungal-type" evidence="7">
    <location>
        <begin position="45"/>
        <end position="75"/>
    </location>
</feature>
<dbReference type="SMART" id="SM00066">
    <property type="entry name" value="GAL4"/>
    <property type="match status" value="1"/>
</dbReference>
<evidence type="ECO:0000256" key="5">
    <source>
        <dbReference type="ARBA" id="ARBA00023242"/>
    </source>
</evidence>
<reference evidence="9" key="1">
    <citation type="journal article" date="2021" name="Nat. Commun.">
        <title>Genetic determinants of endophytism in the Arabidopsis root mycobiome.</title>
        <authorList>
            <person name="Mesny F."/>
            <person name="Miyauchi S."/>
            <person name="Thiergart T."/>
            <person name="Pickel B."/>
            <person name="Atanasova L."/>
            <person name="Karlsson M."/>
            <person name="Huettel B."/>
            <person name="Barry K.W."/>
            <person name="Haridas S."/>
            <person name="Chen C."/>
            <person name="Bauer D."/>
            <person name="Andreopoulos W."/>
            <person name="Pangilinan J."/>
            <person name="LaButti K."/>
            <person name="Riley R."/>
            <person name="Lipzen A."/>
            <person name="Clum A."/>
            <person name="Drula E."/>
            <person name="Henrissat B."/>
            <person name="Kohler A."/>
            <person name="Grigoriev I.V."/>
            <person name="Martin F.M."/>
            <person name="Hacquard S."/>
        </authorList>
    </citation>
    <scope>NUCLEOTIDE SEQUENCE</scope>
    <source>
        <strain evidence="9">MPI-CAGE-CH-0235</strain>
    </source>
</reference>
<evidence type="ECO:0000259" key="7">
    <source>
        <dbReference type="PROSITE" id="PS50048"/>
    </source>
</evidence>
<accession>A0A8K0WP06</accession>
<keyword evidence="4" id="KW-0804">Transcription</keyword>